<dbReference type="InterPro" id="IPR036236">
    <property type="entry name" value="Znf_C2H2_sf"/>
</dbReference>
<evidence type="ECO:0000256" key="1">
    <source>
        <dbReference type="ARBA" id="ARBA00004123"/>
    </source>
</evidence>
<dbReference type="Gene3D" id="3.30.160.60">
    <property type="entry name" value="Classic Zinc Finger"/>
    <property type="match status" value="8"/>
</dbReference>
<evidence type="ECO:0000256" key="8">
    <source>
        <dbReference type="ARBA" id="ARBA00023125"/>
    </source>
</evidence>
<dbReference type="SUPFAM" id="SSF57667">
    <property type="entry name" value="beta-beta-alpha zinc fingers"/>
    <property type="match status" value="4"/>
</dbReference>
<feature type="domain" description="C2H2-type" evidence="13">
    <location>
        <begin position="279"/>
        <end position="306"/>
    </location>
</feature>
<dbReference type="GO" id="GO:0000981">
    <property type="term" value="F:DNA-binding transcription factor activity, RNA polymerase II-specific"/>
    <property type="evidence" value="ECO:0007669"/>
    <property type="project" value="TreeGrafter"/>
</dbReference>
<feature type="domain" description="C2H2-type" evidence="13">
    <location>
        <begin position="335"/>
        <end position="362"/>
    </location>
</feature>
<evidence type="ECO:0000256" key="2">
    <source>
        <dbReference type="ARBA" id="ARBA00006991"/>
    </source>
</evidence>
<evidence type="ECO:0000256" key="6">
    <source>
        <dbReference type="ARBA" id="ARBA00022833"/>
    </source>
</evidence>
<feature type="domain" description="C2H2-type" evidence="13">
    <location>
        <begin position="391"/>
        <end position="418"/>
    </location>
</feature>
<gene>
    <name evidence="14" type="ORF">FSP39_008407</name>
</gene>
<evidence type="ECO:0000256" key="5">
    <source>
        <dbReference type="ARBA" id="ARBA00022771"/>
    </source>
</evidence>
<evidence type="ECO:0000256" key="3">
    <source>
        <dbReference type="ARBA" id="ARBA00022723"/>
    </source>
</evidence>
<evidence type="ECO:0000256" key="7">
    <source>
        <dbReference type="ARBA" id="ARBA00023015"/>
    </source>
</evidence>
<keyword evidence="15" id="KW-1185">Reference proteome</keyword>
<organism evidence="14 15">
    <name type="scientific">Pinctada imbricata</name>
    <name type="common">Atlantic pearl-oyster</name>
    <name type="synonym">Pinctada martensii</name>
    <dbReference type="NCBI Taxonomy" id="66713"/>
    <lineage>
        <taxon>Eukaryota</taxon>
        <taxon>Metazoa</taxon>
        <taxon>Spiralia</taxon>
        <taxon>Lophotrochozoa</taxon>
        <taxon>Mollusca</taxon>
        <taxon>Bivalvia</taxon>
        <taxon>Autobranchia</taxon>
        <taxon>Pteriomorphia</taxon>
        <taxon>Pterioida</taxon>
        <taxon>Pterioidea</taxon>
        <taxon>Pteriidae</taxon>
        <taxon>Pinctada</taxon>
    </lineage>
</organism>
<keyword evidence="9" id="KW-0804">Transcription</keyword>
<proteinExistence type="inferred from homology"/>
<protein>
    <recommendedName>
        <fullName evidence="13">C2H2-type domain-containing protein</fullName>
    </recommendedName>
</protein>
<evidence type="ECO:0000256" key="11">
    <source>
        <dbReference type="PROSITE-ProRule" id="PRU00042"/>
    </source>
</evidence>
<keyword evidence="10" id="KW-0539">Nucleus</keyword>
<dbReference type="PROSITE" id="PS50157">
    <property type="entry name" value="ZINC_FINGER_C2H2_2"/>
    <property type="match status" value="8"/>
</dbReference>
<evidence type="ECO:0000313" key="14">
    <source>
        <dbReference type="EMBL" id="KAK3102054.1"/>
    </source>
</evidence>
<dbReference type="EMBL" id="VSWD01000005">
    <property type="protein sequence ID" value="KAK3102054.1"/>
    <property type="molecule type" value="Genomic_DNA"/>
</dbReference>
<evidence type="ECO:0000259" key="13">
    <source>
        <dbReference type="PROSITE" id="PS50157"/>
    </source>
</evidence>
<feature type="region of interest" description="Disordered" evidence="12">
    <location>
        <begin position="509"/>
        <end position="530"/>
    </location>
</feature>
<dbReference type="GO" id="GO:0008270">
    <property type="term" value="F:zinc ion binding"/>
    <property type="evidence" value="ECO:0007669"/>
    <property type="project" value="UniProtKB-KW"/>
</dbReference>
<keyword evidence="7" id="KW-0805">Transcription regulation</keyword>
<evidence type="ECO:0000256" key="12">
    <source>
        <dbReference type="SAM" id="MobiDB-lite"/>
    </source>
</evidence>
<dbReference type="SMART" id="SM00355">
    <property type="entry name" value="ZnF_C2H2"/>
    <property type="match status" value="8"/>
</dbReference>
<feature type="domain" description="C2H2-type" evidence="13">
    <location>
        <begin position="223"/>
        <end position="250"/>
    </location>
</feature>
<dbReference type="GO" id="GO:0005634">
    <property type="term" value="C:nucleus"/>
    <property type="evidence" value="ECO:0007669"/>
    <property type="project" value="UniProtKB-SubCell"/>
</dbReference>
<dbReference type="FunFam" id="3.30.160.60:FF:000624">
    <property type="entry name" value="zinc finger protein 697"/>
    <property type="match status" value="1"/>
</dbReference>
<keyword evidence="6" id="KW-0862">Zinc</keyword>
<keyword evidence="3" id="KW-0479">Metal-binding</keyword>
<evidence type="ECO:0000256" key="10">
    <source>
        <dbReference type="ARBA" id="ARBA00023242"/>
    </source>
</evidence>
<evidence type="ECO:0000256" key="9">
    <source>
        <dbReference type="ARBA" id="ARBA00023163"/>
    </source>
</evidence>
<dbReference type="PROSITE" id="PS00028">
    <property type="entry name" value="ZINC_FINGER_C2H2_1"/>
    <property type="match status" value="8"/>
</dbReference>
<dbReference type="PANTHER" id="PTHR46105:SF28">
    <property type="entry name" value="ZINC FINGER PROTEIN 37-LIKE"/>
    <property type="match status" value="1"/>
</dbReference>
<dbReference type="InterPro" id="IPR050457">
    <property type="entry name" value="ZnFinger_BTB_dom_contain"/>
</dbReference>
<name>A0AA88YN44_PINIB</name>
<feature type="domain" description="C2H2-type" evidence="13">
    <location>
        <begin position="307"/>
        <end position="334"/>
    </location>
</feature>
<accession>A0AA88YN44</accession>
<dbReference type="Pfam" id="PF00096">
    <property type="entry name" value="zf-C2H2"/>
    <property type="match status" value="8"/>
</dbReference>
<dbReference type="GO" id="GO:0000978">
    <property type="term" value="F:RNA polymerase II cis-regulatory region sequence-specific DNA binding"/>
    <property type="evidence" value="ECO:0007669"/>
    <property type="project" value="TreeGrafter"/>
</dbReference>
<comment type="similarity">
    <text evidence="2">Belongs to the krueppel C2H2-type zinc-finger protein family.</text>
</comment>
<evidence type="ECO:0000313" key="15">
    <source>
        <dbReference type="Proteomes" id="UP001186944"/>
    </source>
</evidence>
<dbReference type="FunFam" id="3.30.160.60:FF:000303">
    <property type="entry name" value="Zinc finger protein 41"/>
    <property type="match status" value="1"/>
</dbReference>
<comment type="caution">
    <text evidence="14">The sequence shown here is derived from an EMBL/GenBank/DDBJ whole genome shotgun (WGS) entry which is preliminary data.</text>
</comment>
<feature type="domain" description="C2H2-type" evidence="13">
    <location>
        <begin position="195"/>
        <end position="222"/>
    </location>
</feature>
<keyword evidence="5 11" id="KW-0863">Zinc-finger</keyword>
<dbReference type="Proteomes" id="UP001186944">
    <property type="component" value="Unassembled WGS sequence"/>
</dbReference>
<dbReference type="AlphaFoldDB" id="A0AA88YN44"/>
<feature type="domain" description="C2H2-type" evidence="13">
    <location>
        <begin position="363"/>
        <end position="390"/>
    </location>
</feature>
<reference evidence="14" key="1">
    <citation type="submission" date="2019-08" db="EMBL/GenBank/DDBJ databases">
        <title>The improved chromosome-level genome for the pearl oyster Pinctada fucata martensii using PacBio sequencing and Hi-C.</title>
        <authorList>
            <person name="Zheng Z."/>
        </authorList>
    </citation>
    <scope>NUCLEOTIDE SEQUENCE</scope>
    <source>
        <strain evidence="14">ZZ-2019</strain>
        <tissue evidence="14">Adductor muscle</tissue>
    </source>
</reference>
<evidence type="ECO:0000256" key="4">
    <source>
        <dbReference type="ARBA" id="ARBA00022737"/>
    </source>
</evidence>
<dbReference type="PANTHER" id="PTHR46105">
    <property type="entry name" value="AGAP004733-PA"/>
    <property type="match status" value="1"/>
</dbReference>
<dbReference type="FunFam" id="3.30.160.60:FF:002343">
    <property type="entry name" value="Zinc finger protein 33A"/>
    <property type="match status" value="2"/>
</dbReference>
<dbReference type="FunFam" id="3.30.160.60:FF:000145">
    <property type="entry name" value="Zinc finger protein 574"/>
    <property type="match status" value="1"/>
</dbReference>
<dbReference type="FunFam" id="3.30.160.60:FF:000110">
    <property type="entry name" value="Zinc finger protein-like"/>
    <property type="match status" value="1"/>
</dbReference>
<sequence>MTTLEVTTSAGNETRILSLRVTAEQEIAIYAFFQINGWTIITEEVPKNCSVCQRAINGEGPEEVKCSSCQKVIVAEQTTVEEHTGESTIEIQHVPVPVSETVTETQVQKELQSKNEATVMSVQEVDGRKVVLLGNTKPQANIQSAQIISGQIGSEALIIDQNGQQQIIPLQPEKHIEPTPPKIYNVNNSSDNRPFKCEDCGKHFRKKTHVLAHMKFHSGEALPKCEICGKEFLYKHNLISHMSIHSGERPYQCNVCTKAFRRKDDLQIHMRTHTGERPYKCDICGKAFTTQNQLPKHRRTHTGEKPYQCPICQKCFRTKPHLEKHNRTHSGERPFSCEECGRAFTQNAHLIAHMRIHTGEKPFKCDECDKAFKEMKTLRKHKLIHANGMPYTCHICGKGFLRQQNLEVHMCVHSDDEPKYKRRLRERRELIEQMRREEEQDTDSQRIVVSERPLIEEEVATVTVENMEISKESEQAQRAINGNIEEETETANSIASSLLTLVEMITSAENDSNQGNEARQTQVQGDVTTRSVNSTETVHTVPSTQNILIQQPDGTFQEGHRVITQVNEGELGESENIIITQVDTNEQHIIESVTDHFGNEHTYVVQYVEEA</sequence>
<keyword evidence="8" id="KW-0238">DNA-binding</keyword>
<keyword evidence="4" id="KW-0677">Repeat</keyword>
<dbReference type="InterPro" id="IPR013087">
    <property type="entry name" value="Znf_C2H2_type"/>
</dbReference>
<comment type="subcellular location">
    <subcellularLocation>
        <location evidence="1">Nucleus</location>
    </subcellularLocation>
</comment>
<dbReference type="FunFam" id="3.30.160.60:FF:001506">
    <property type="entry name" value="Zinc finger protein"/>
    <property type="match status" value="1"/>
</dbReference>
<feature type="domain" description="C2H2-type" evidence="13">
    <location>
        <begin position="251"/>
        <end position="278"/>
    </location>
</feature>